<dbReference type="RefSeq" id="WP_268615574.1">
    <property type="nucleotide sequence ID" value="NZ_JAMDMX010000042.1"/>
</dbReference>
<dbReference type="InterPro" id="IPR036291">
    <property type="entry name" value="NAD(P)-bd_dom_sf"/>
</dbReference>
<keyword evidence="3" id="KW-1185">Reference proteome</keyword>
<evidence type="ECO:0000313" key="2">
    <source>
        <dbReference type="EMBL" id="MCY9693894.1"/>
    </source>
</evidence>
<dbReference type="SUPFAM" id="SSF51735">
    <property type="entry name" value="NAD(P)-binding Rossmann-fold domains"/>
    <property type="match status" value="1"/>
</dbReference>
<dbReference type="Pfam" id="PF01370">
    <property type="entry name" value="Epimerase"/>
    <property type="match status" value="1"/>
</dbReference>
<protein>
    <submittedName>
        <fullName evidence="2">NAD-dependent epimerase/dehydratase family protein</fullName>
    </submittedName>
</protein>
<dbReference type="InterPro" id="IPR050177">
    <property type="entry name" value="Lipid_A_modif_metabolic_enz"/>
</dbReference>
<dbReference type="EMBL" id="JAMDMX010000042">
    <property type="protein sequence ID" value="MCY9693894.1"/>
    <property type="molecule type" value="Genomic_DNA"/>
</dbReference>
<evidence type="ECO:0000259" key="1">
    <source>
        <dbReference type="Pfam" id="PF01370"/>
    </source>
</evidence>
<comment type="caution">
    <text evidence="2">The sequence shown here is derived from an EMBL/GenBank/DDBJ whole genome shotgun (WGS) entry which is preliminary data.</text>
</comment>
<sequence>MEVILGAGPLGRAVMKELLRRGKKVRMVNSSGRANVPDGVEVMQADLMSESGALIALKGAKNVFQCAQPPYHKWDGLFQTLMGNITKAAAHHKTNLIMGDNLYMYGEVKGSIHEGLTYEASTRKGKVRAEVARDLLDLHRKGTVRVTIGRGADFFGPQVENSYVGSRFFTPVAAGKSISLLGNPDALHTFTYIDDFGRALVTLSEHEDAFGQVWHVPNAETVSARRFAELAYEVAGHTPRIGTMSRGMLRLGGLFIPAAKEVIEMLYQFEQPFIVDSKKFVQRFGEEAGPTSLRTALTETVAYYRERAKK</sequence>
<dbReference type="Proteomes" id="UP001527099">
    <property type="component" value="Unassembled WGS sequence"/>
</dbReference>
<evidence type="ECO:0000313" key="3">
    <source>
        <dbReference type="Proteomes" id="UP001527099"/>
    </source>
</evidence>
<reference evidence="2 3" key="1">
    <citation type="submission" date="2022-05" db="EMBL/GenBank/DDBJ databases">
        <title>Genome Sequencing of Bee-Associated Microbes.</title>
        <authorList>
            <person name="Dunlap C."/>
        </authorList>
    </citation>
    <scope>NUCLEOTIDE SEQUENCE [LARGE SCALE GENOMIC DNA]</scope>
    <source>
        <strain evidence="2 3">NRRL B-14421</strain>
    </source>
</reference>
<feature type="domain" description="NAD-dependent epimerase/dehydratase" evidence="1">
    <location>
        <begin position="5"/>
        <end position="209"/>
    </location>
</feature>
<dbReference type="PANTHER" id="PTHR43245">
    <property type="entry name" value="BIFUNCTIONAL POLYMYXIN RESISTANCE PROTEIN ARNA"/>
    <property type="match status" value="1"/>
</dbReference>
<organism evidence="2 3">
    <name type="scientific">Paenibacillus alginolyticus</name>
    <dbReference type="NCBI Taxonomy" id="59839"/>
    <lineage>
        <taxon>Bacteria</taxon>
        <taxon>Bacillati</taxon>
        <taxon>Bacillota</taxon>
        <taxon>Bacilli</taxon>
        <taxon>Bacillales</taxon>
        <taxon>Paenibacillaceae</taxon>
        <taxon>Paenibacillus</taxon>
    </lineage>
</organism>
<dbReference type="Gene3D" id="3.40.50.720">
    <property type="entry name" value="NAD(P)-binding Rossmann-like Domain"/>
    <property type="match status" value="1"/>
</dbReference>
<dbReference type="PANTHER" id="PTHR43245:SF13">
    <property type="entry name" value="UDP-D-APIOSE_UDP-D-XYLOSE SYNTHASE 2"/>
    <property type="match status" value="1"/>
</dbReference>
<name>A0ABT4GCP6_9BACL</name>
<proteinExistence type="predicted"/>
<accession>A0ABT4GCP6</accession>
<gene>
    <name evidence="2" type="ORF">M5X19_13430</name>
</gene>
<dbReference type="InterPro" id="IPR001509">
    <property type="entry name" value="Epimerase_deHydtase"/>
</dbReference>